<dbReference type="InterPro" id="IPR019290">
    <property type="entry name" value="GlycosylTrfase-like_prok"/>
</dbReference>
<evidence type="ECO:0000313" key="2">
    <source>
        <dbReference type="EMBL" id="AAM22575.1"/>
    </source>
</evidence>
<organism evidence="2">
    <name type="scientific">Aeromonas hydrophila</name>
    <dbReference type="NCBI Taxonomy" id="644"/>
    <lineage>
        <taxon>Bacteria</taxon>
        <taxon>Pseudomonadati</taxon>
        <taxon>Pseudomonadota</taxon>
        <taxon>Gammaproteobacteria</taxon>
        <taxon>Aeromonadales</taxon>
        <taxon>Aeromonadaceae</taxon>
        <taxon>Aeromonas</taxon>
    </lineage>
</organism>
<dbReference type="Pfam" id="PF10111">
    <property type="entry name" value="Glyco_tranf_2_2"/>
    <property type="match status" value="1"/>
</dbReference>
<dbReference type="RefSeq" id="WP_335853093.1">
    <property type="nucleotide sequence ID" value="NZ_JAUUBH010000010.1"/>
</dbReference>
<dbReference type="InterPro" id="IPR029044">
    <property type="entry name" value="Nucleotide-diphossugar_trans"/>
</dbReference>
<accession>Q8KX74</accession>
<dbReference type="SUPFAM" id="SSF53448">
    <property type="entry name" value="Nucleotide-diphospho-sugar transferases"/>
    <property type="match status" value="1"/>
</dbReference>
<sequence>MKKTESLGIEKLKFITPCFHNDLARGGVHTLISRLNEISRILGAHRLEILISPDMMSLLPSNLLKYRDIHSSHNHIFSPAEARNTIIKECESDQIFIFDIDLLPTDETLDYALKKATSLSLSPEFDMFPCLYLTKEETERFDGDFQGCLESFLRGENHRVEGIALASSCLLMNREWFLQLGGFDEQFVGHGGEDLELIDRLTRHYPIGPRPDDYALNIKAQHPGDYQGFRRYFSYYALPHLFAGRFLVHQWHPRPLTHPYHKRRAGNDQLLEQMLARSEAERGPLKGPVVPCNDLGGELPDFREWMIRLQEEAGYPVQEYPGLLRWQDGIKPKRPLWRKLRKLYLNPRAFFRDMFNPRSR</sequence>
<name>Q8KX74_AERHY</name>
<gene>
    <name evidence="2" type="primary">acbVII</name>
</gene>
<reference evidence="2" key="1">
    <citation type="submission" date="2001-05" db="EMBL/GenBank/DDBJ databases">
        <authorList>
            <person name="Zhang Y."/>
            <person name="Leung K.Y."/>
        </authorList>
    </citation>
    <scope>NUCLEOTIDE SEQUENCE</scope>
    <source>
        <strain evidence="2">PPD134/91</strain>
    </source>
</reference>
<dbReference type="Gene3D" id="3.90.550.10">
    <property type="entry name" value="Spore Coat Polysaccharide Biosynthesis Protein SpsA, Chain A"/>
    <property type="match status" value="1"/>
</dbReference>
<protein>
    <submittedName>
        <fullName evidence="2">AcbVII</fullName>
    </submittedName>
</protein>
<proteinExistence type="predicted"/>
<dbReference type="AlphaFoldDB" id="Q8KX74"/>
<reference evidence="2" key="2">
    <citation type="journal article" date="2002" name="Infect. Immun.">
        <title>Novel Aeromonas hydrophila PPD134/91 genes involved in O-antigen and capsule biosynthesis.</title>
        <authorList>
            <person name="Zhang Y.L."/>
            <person name="Arakawa E."/>
            <person name="Leung K.Y."/>
        </authorList>
    </citation>
    <scope>NUCLEOTIDE SEQUENCE</scope>
    <source>
        <strain evidence="2">PPD134/91</strain>
    </source>
</reference>
<feature type="domain" description="Glycosyltransferase 2-like prokaryotic type" evidence="1">
    <location>
        <begin position="71"/>
        <end position="272"/>
    </location>
</feature>
<evidence type="ECO:0000259" key="1">
    <source>
        <dbReference type="Pfam" id="PF10111"/>
    </source>
</evidence>
<dbReference type="EMBL" id="AF375657">
    <property type="protein sequence ID" value="AAM22575.1"/>
    <property type="molecule type" value="Genomic_DNA"/>
</dbReference>
<dbReference type="CAZy" id="GT2">
    <property type="family name" value="Glycosyltransferase Family 2"/>
</dbReference>